<reference evidence="5" key="1">
    <citation type="journal article" date="2019" name="Int. J. Syst. Evol. Microbiol.">
        <title>The Global Catalogue of Microorganisms (GCM) 10K type strain sequencing project: providing services to taxonomists for standard genome sequencing and annotation.</title>
        <authorList>
            <consortium name="The Broad Institute Genomics Platform"/>
            <consortium name="The Broad Institute Genome Sequencing Center for Infectious Disease"/>
            <person name="Wu L."/>
            <person name="Ma J."/>
        </authorList>
    </citation>
    <scope>NUCLEOTIDE SEQUENCE [LARGE SCALE GENOMIC DNA]</scope>
    <source>
        <strain evidence="5">CCUG 51308</strain>
    </source>
</reference>
<dbReference type="RefSeq" id="WP_382166374.1">
    <property type="nucleotide sequence ID" value="NZ_JBHTBR010000002.1"/>
</dbReference>
<proteinExistence type="predicted"/>
<evidence type="ECO:0000256" key="1">
    <source>
        <dbReference type="PROSITE-ProRule" id="PRU00169"/>
    </source>
</evidence>
<protein>
    <submittedName>
        <fullName evidence="4">Two-component system response regulator</fullName>
    </submittedName>
</protein>
<sequence>MNIEDVRRKRRYDPRNLRSVIAGSNRFNRNLMLEIMRTLGALQVEGAKCENSLFRIMDEQRCNALFIEWSDSSDMDIVEMVKKVRRLHDDNLRRVPIIAISSQLTKEMVIAGRNAGVDEFLRRPCSPSDVEKRLRMVIETPRPFVDSPVYIGPCRRRSNPADYHGPRRRDRDGASQIKEISDAERQLVNKKAPMSVALARVKMACTLLSTDPKNAPIRMRAAMEKARQTARQENDIPFLRTLQSFEAFMEVIIHSPSNAGDARFVLNTGITTLEQLLVLPREYDSARETVANAFSDAIQRRMAA</sequence>
<feature type="domain" description="Response regulatory" evidence="3">
    <location>
        <begin position="18"/>
        <end position="138"/>
    </location>
</feature>
<feature type="region of interest" description="Disordered" evidence="2">
    <location>
        <begin position="155"/>
        <end position="174"/>
    </location>
</feature>
<dbReference type="PROSITE" id="PS50110">
    <property type="entry name" value="RESPONSE_REGULATORY"/>
    <property type="match status" value="1"/>
</dbReference>
<dbReference type="InterPro" id="IPR001789">
    <property type="entry name" value="Sig_transdc_resp-reg_receiver"/>
</dbReference>
<dbReference type="Proteomes" id="UP001596492">
    <property type="component" value="Unassembled WGS sequence"/>
</dbReference>
<dbReference type="EMBL" id="JBHTBR010000002">
    <property type="protein sequence ID" value="MFC7291180.1"/>
    <property type="molecule type" value="Genomic_DNA"/>
</dbReference>
<organism evidence="4 5">
    <name type="scientific">Hirschia litorea</name>
    <dbReference type="NCBI Taxonomy" id="1199156"/>
    <lineage>
        <taxon>Bacteria</taxon>
        <taxon>Pseudomonadati</taxon>
        <taxon>Pseudomonadota</taxon>
        <taxon>Alphaproteobacteria</taxon>
        <taxon>Hyphomonadales</taxon>
        <taxon>Hyphomonadaceae</taxon>
        <taxon>Hirschia</taxon>
    </lineage>
</organism>
<evidence type="ECO:0000313" key="4">
    <source>
        <dbReference type="EMBL" id="MFC7291180.1"/>
    </source>
</evidence>
<comment type="caution">
    <text evidence="4">The sequence shown here is derived from an EMBL/GenBank/DDBJ whole genome shotgun (WGS) entry which is preliminary data.</text>
</comment>
<dbReference type="SUPFAM" id="SSF52172">
    <property type="entry name" value="CheY-like"/>
    <property type="match status" value="1"/>
</dbReference>
<comment type="caution">
    <text evidence="1">Lacks conserved residue(s) required for the propagation of feature annotation.</text>
</comment>
<evidence type="ECO:0000256" key="2">
    <source>
        <dbReference type="SAM" id="MobiDB-lite"/>
    </source>
</evidence>
<evidence type="ECO:0000313" key="5">
    <source>
        <dbReference type="Proteomes" id="UP001596492"/>
    </source>
</evidence>
<dbReference type="InterPro" id="IPR011006">
    <property type="entry name" value="CheY-like_superfamily"/>
</dbReference>
<gene>
    <name evidence="4" type="ORF">ACFQS8_06095</name>
</gene>
<evidence type="ECO:0000259" key="3">
    <source>
        <dbReference type="PROSITE" id="PS50110"/>
    </source>
</evidence>
<name>A0ABW2IK09_9PROT</name>
<keyword evidence="5" id="KW-1185">Reference proteome</keyword>
<accession>A0ABW2IK09</accession>
<dbReference type="Gene3D" id="3.40.50.2300">
    <property type="match status" value="1"/>
</dbReference>